<proteinExistence type="predicted"/>
<reference evidence="3 4" key="1">
    <citation type="submission" date="2019-04" db="EMBL/GenBank/DDBJ databases">
        <title>Chromosome genome assembly for Takifugu flavidus.</title>
        <authorList>
            <person name="Xiao S."/>
        </authorList>
    </citation>
    <scope>NUCLEOTIDE SEQUENCE [LARGE SCALE GENOMIC DNA]</scope>
    <source>
        <strain evidence="3">HTHZ2018</strain>
        <tissue evidence="3">Muscle</tissue>
    </source>
</reference>
<feature type="transmembrane region" description="Helical" evidence="2">
    <location>
        <begin position="60"/>
        <end position="82"/>
    </location>
</feature>
<dbReference type="AlphaFoldDB" id="A0A5C6MER2"/>
<dbReference type="Proteomes" id="UP000324091">
    <property type="component" value="Unassembled WGS sequence"/>
</dbReference>
<evidence type="ECO:0000313" key="3">
    <source>
        <dbReference type="EMBL" id="TWW53038.1"/>
    </source>
</evidence>
<keyword evidence="2" id="KW-0812">Transmembrane</keyword>
<name>A0A5C6MER2_9TELE</name>
<accession>A0A5C6MER2</accession>
<evidence type="ECO:0000256" key="2">
    <source>
        <dbReference type="SAM" id="Phobius"/>
    </source>
</evidence>
<organism evidence="3 4">
    <name type="scientific">Takifugu flavidus</name>
    <name type="common">sansaifugu</name>
    <dbReference type="NCBI Taxonomy" id="433684"/>
    <lineage>
        <taxon>Eukaryota</taxon>
        <taxon>Metazoa</taxon>
        <taxon>Chordata</taxon>
        <taxon>Craniata</taxon>
        <taxon>Vertebrata</taxon>
        <taxon>Euteleostomi</taxon>
        <taxon>Actinopterygii</taxon>
        <taxon>Neopterygii</taxon>
        <taxon>Teleostei</taxon>
        <taxon>Neoteleostei</taxon>
        <taxon>Acanthomorphata</taxon>
        <taxon>Eupercaria</taxon>
        <taxon>Tetraodontiformes</taxon>
        <taxon>Tetradontoidea</taxon>
        <taxon>Tetraodontidae</taxon>
        <taxon>Takifugu</taxon>
    </lineage>
</organism>
<feature type="region of interest" description="Disordered" evidence="1">
    <location>
        <begin position="21"/>
        <end position="41"/>
    </location>
</feature>
<keyword evidence="2" id="KW-0472">Membrane</keyword>
<sequence>MPEPPQLTPLDVEEQRFYSEPLPDVRSSHPISKAEPGHPAEETHFSRLYPRSRSFGHHPALMAIVEAFVMISVVWLAVLLLCAGRPGAELGTTPNIKHIVMGRCYEYSTLVNPGVR</sequence>
<gene>
    <name evidence="3" type="ORF">D4764_0225980</name>
</gene>
<evidence type="ECO:0000256" key="1">
    <source>
        <dbReference type="SAM" id="MobiDB-lite"/>
    </source>
</evidence>
<dbReference type="Gene3D" id="1.20.82.10">
    <property type="entry name" value="ADP Ribosyl Cyclase, Chain A, domain 1"/>
    <property type="match status" value="1"/>
</dbReference>
<keyword evidence="4" id="KW-1185">Reference proteome</keyword>
<evidence type="ECO:0000313" key="4">
    <source>
        <dbReference type="Proteomes" id="UP000324091"/>
    </source>
</evidence>
<keyword evidence="2" id="KW-1133">Transmembrane helix</keyword>
<protein>
    <submittedName>
        <fullName evidence="3">Uncharacterized protein</fullName>
    </submittedName>
</protein>
<comment type="caution">
    <text evidence="3">The sequence shown here is derived from an EMBL/GenBank/DDBJ whole genome shotgun (WGS) entry which is preliminary data.</text>
</comment>
<dbReference type="EMBL" id="RHFK02000838">
    <property type="protein sequence ID" value="TWW53038.1"/>
    <property type="molecule type" value="Genomic_DNA"/>
</dbReference>